<evidence type="ECO:0000313" key="7">
    <source>
        <dbReference type="EMBL" id="KAJ7366979.1"/>
    </source>
</evidence>
<dbReference type="GO" id="GO:0005739">
    <property type="term" value="C:mitochondrion"/>
    <property type="evidence" value="ECO:0007669"/>
    <property type="project" value="TreeGrafter"/>
</dbReference>
<comment type="caution">
    <text evidence="7">The sequence shown here is derived from an EMBL/GenBank/DDBJ whole genome shotgun (WGS) entry which is preliminary data.</text>
</comment>
<evidence type="ECO:0000313" key="8">
    <source>
        <dbReference type="Proteomes" id="UP001218218"/>
    </source>
</evidence>
<dbReference type="InterPro" id="IPR007248">
    <property type="entry name" value="Mpv17_PMP22"/>
</dbReference>
<accession>A0AAD7F3J2</accession>
<sequence>MWLLLTRLSRARNLSSNILRPSRRYHTTKPSSPIAPTVSRTLGSRLVAPLSAYRRAAQTRPYIVQFSTSLLVWFTGDVLAQSIEQSSQPSSSWDVPRTLRALAIGAGAAIPLYHWHMFLGNLFTTLPRWTGIAARVATQQAIFPPVFNTYFFFTQGVLNGATPAEGVARVRAALITSWVNSMRIWPAVTAVNFAFVPPELRSLVPGLVAVGWQCYLSILNQRTARLLVNQGHEAQVA</sequence>
<dbReference type="GO" id="GO:0016020">
    <property type="term" value="C:membrane"/>
    <property type="evidence" value="ECO:0007669"/>
    <property type="project" value="UniProtKB-SubCell"/>
</dbReference>
<keyword evidence="3" id="KW-0812">Transmembrane</keyword>
<dbReference type="EMBL" id="JARIHO010000002">
    <property type="protein sequence ID" value="KAJ7366979.1"/>
    <property type="molecule type" value="Genomic_DNA"/>
</dbReference>
<proteinExistence type="inferred from homology"/>
<keyword evidence="8" id="KW-1185">Reference proteome</keyword>
<dbReference type="Proteomes" id="UP001218218">
    <property type="component" value="Unassembled WGS sequence"/>
</dbReference>
<name>A0AAD7F3J2_9AGAR</name>
<gene>
    <name evidence="7" type="ORF">DFH08DRAFT_836162</name>
</gene>
<keyword evidence="4" id="KW-1133">Transmembrane helix</keyword>
<protein>
    <submittedName>
        <fullName evidence="7">Uncharacterized protein</fullName>
    </submittedName>
</protein>
<comment type="similarity">
    <text evidence="2 6">Belongs to the peroxisomal membrane protein PXMP2/4 family.</text>
</comment>
<evidence type="ECO:0000256" key="3">
    <source>
        <dbReference type="ARBA" id="ARBA00022692"/>
    </source>
</evidence>
<dbReference type="AlphaFoldDB" id="A0AAD7F3J2"/>
<reference evidence="7" key="1">
    <citation type="submission" date="2023-03" db="EMBL/GenBank/DDBJ databases">
        <title>Massive genome expansion in bonnet fungi (Mycena s.s.) driven by repeated elements and novel gene families across ecological guilds.</title>
        <authorList>
            <consortium name="Lawrence Berkeley National Laboratory"/>
            <person name="Harder C.B."/>
            <person name="Miyauchi S."/>
            <person name="Viragh M."/>
            <person name="Kuo A."/>
            <person name="Thoen E."/>
            <person name="Andreopoulos B."/>
            <person name="Lu D."/>
            <person name="Skrede I."/>
            <person name="Drula E."/>
            <person name="Henrissat B."/>
            <person name="Morin E."/>
            <person name="Kohler A."/>
            <person name="Barry K."/>
            <person name="LaButti K."/>
            <person name="Morin E."/>
            <person name="Salamov A."/>
            <person name="Lipzen A."/>
            <person name="Mereny Z."/>
            <person name="Hegedus B."/>
            <person name="Baldrian P."/>
            <person name="Stursova M."/>
            <person name="Weitz H."/>
            <person name="Taylor A."/>
            <person name="Grigoriev I.V."/>
            <person name="Nagy L.G."/>
            <person name="Martin F."/>
            <person name="Kauserud H."/>
        </authorList>
    </citation>
    <scope>NUCLEOTIDE SEQUENCE</scope>
    <source>
        <strain evidence="7">CBHHK002</strain>
    </source>
</reference>
<evidence type="ECO:0000256" key="6">
    <source>
        <dbReference type="RuleBase" id="RU363053"/>
    </source>
</evidence>
<evidence type="ECO:0000256" key="1">
    <source>
        <dbReference type="ARBA" id="ARBA00004141"/>
    </source>
</evidence>
<evidence type="ECO:0000256" key="4">
    <source>
        <dbReference type="ARBA" id="ARBA00022989"/>
    </source>
</evidence>
<dbReference type="PANTHER" id="PTHR11266:SF113">
    <property type="entry name" value="MEMBRANE PROTEIN, MPV17_PMP22 FAMILY, PUTATIVE (AFU_ORTHOLOGUE AFUA_1G13840)-RELATED"/>
    <property type="match status" value="1"/>
</dbReference>
<evidence type="ECO:0000256" key="2">
    <source>
        <dbReference type="ARBA" id="ARBA00006824"/>
    </source>
</evidence>
<organism evidence="7 8">
    <name type="scientific">Mycena albidolilacea</name>
    <dbReference type="NCBI Taxonomy" id="1033008"/>
    <lineage>
        <taxon>Eukaryota</taxon>
        <taxon>Fungi</taxon>
        <taxon>Dikarya</taxon>
        <taxon>Basidiomycota</taxon>
        <taxon>Agaricomycotina</taxon>
        <taxon>Agaricomycetes</taxon>
        <taxon>Agaricomycetidae</taxon>
        <taxon>Agaricales</taxon>
        <taxon>Marasmiineae</taxon>
        <taxon>Mycenaceae</taxon>
        <taxon>Mycena</taxon>
    </lineage>
</organism>
<keyword evidence="5" id="KW-0472">Membrane</keyword>
<dbReference type="PANTHER" id="PTHR11266">
    <property type="entry name" value="PEROXISOMAL MEMBRANE PROTEIN 2, PXMP2 MPV17"/>
    <property type="match status" value="1"/>
</dbReference>
<dbReference type="Pfam" id="PF04117">
    <property type="entry name" value="Mpv17_PMP22"/>
    <property type="match status" value="1"/>
</dbReference>
<comment type="subcellular location">
    <subcellularLocation>
        <location evidence="1">Membrane</location>
        <topology evidence="1">Multi-pass membrane protein</topology>
    </subcellularLocation>
</comment>
<evidence type="ECO:0000256" key="5">
    <source>
        <dbReference type="ARBA" id="ARBA00023136"/>
    </source>
</evidence>